<keyword evidence="1" id="KW-0732">Signal</keyword>
<evidence type="ECO:0000313" key="3">
    <source>
        <dbReference type="Proteomes" id="UP000450012"/>
    </source>
</evidence>
<keyword evidence="3" id="KW-1185">Reference proteome</keyword>
<accession>A0A7X4KD58</accession>
<protein>
    <recommendedName>
        <fullName evidence="4">TonB family protein</fullName>
    </recommendedName>
</protein>
<sequence>MRWCLPLLFCCASAVAAAPDKQDQDALQNLRNHLARSFELAPELPLDDDLRARAGQLSAAHLERINALLPLWMEEERTLQSTGGKQAERWSVFFALWARLLNELALWQLEPGDAAYEQATLAALKGSPLQCKLHGDSHFTDYAARIARIQQLPAAQRPAMLATERELLAHWGQPRPAPAAWPEPLPQEAALALLSSRQQDRPPLPPTLAVQLLSEGKDYAAMAREDQCLLHLWWFKRNLQQGVAPAVALSAFRYGTMISAEMRFAGMFESGTTNGKPAPAPADGKLPYPPIASRFHAVGATVVQLKLNANGKPQQASVVGRTVTVPGIRGARPVAFETLFDAATLKYAMDGRLPTDPTFKVQLVWKLEDTQP</sequence>
<evidence type="ECO:0000313" key="2">
    <source>
        <dbReference type="EMBL" id="MYM69951.1"/>
    </source>
</evidence>
<dbReference type="Proteomes" id="UP000450012">
    <property type="component" value="Unassembled WGS sequence"/>
</dbReference>
<feature type="signal peptide" evidence="1">
    <location>
        <begin position="1"/>
        <end position="16"/>
    </location>
</feature>
<feature type="chain" id="PRO_5030776100" description="TonB family protein" evidence="1">
    <location>
        <begin position="17"/>
        <end position="372"/>
    </location>
</feature>
<organism evidence="2 3">
    <name type="scientific">Duganella rivi</name>
    <dbReference type="NCBI Taxonomy" id="2666083"/>
    <lineage>
        <taxon>Bacteria</taxon>
        <taxon>Pseudomonadati</taxon>
        <taxon>Pseudomonadota</taxon>
        <taxon>Betaproteobacteria</taxon>
        <taxon>Burkholderiales</taxon>
        <taxon>Oxalobacteraceae</taxon>
        <taxon>Telluria group</taxon>
        <taxon>Duganella</taxon>
    </lineage>
</organism>
<evidence type="ECO:0000256" key="1">
    <source>
        <dbReference type="SAM" id="SignalP"/>
    </source>
</evidence>
<comment type="caution">
    <text evidence="2">The sequence shown here is derived from an EMBL/GenBank/DDBJ whole genome shotgun (WGS) entry which is preliminary data.</text>
</comment>
<gene>
    <name evidence="2" type="ORF">GTP45_24325</name>
</gene>
<name>A0A7X4KD58_9BURK</name>
<evidence type="ECO:0008006" key="4">
    <source>
        <dbReference type="Google" id="ProtNLM"/>
    </source>
</evidence>
<proteinExistence type="predicted"/>
<dbReference type="RefSeq" id="WP_161016444.1">
    <property type="nucleotide sequence ID" value="NZ_WWCK01000007.1"/>
</dbReference>
<dbReference type="AlphaFoldDB" id="A0A7X4KD58"/>
<reference evidence="2 3" key="1">
    <citation type="submission" date="2019-12" db="EMBL/GenBank/DDBJ databases">
        <title>Novel species isolated from a subtropical stream in China.</title>
        <authorList>
            <person name="Lu H."/>
        </authorList>
    </citation>
    <scope>NUCLEOTIDE SEQUENCE [LARGE SCALE GENOMIC DNA]</scope>
    <source>
        <strain evidence="2 3">FT55W</strain>
    </source>
</reference>
<dbReference type="EMBL" id="WWCK01000007">
    <property type="protein sequence ID" value="MYM69951.1"/>
    <property type="molecule type" value="Genomic_DNA"/>
</dbReference>